<dbReference type="Gene3D" id="3.30.1890.10">
    <property type="entry name" value="FepE-like"/>
    <property type="match status" value="2"/>
</dbReference>
<name>A0A0C5VEN4_9GAMM</name>
<feature type="transmembrane region" description="Helical" evidence="6">
    <location>
        <begin position="36"/>
        <end position="56"/>
    </location>
</feature>
<dbReference type="Proteomes" id="UP000032266">
    <property type="component" value="Chromosome"/>
</dbReference>
<evidence type="ECO:0000256" key="1">
    <source>
        <dbReference type="ARBA" id="ARBA00004651"/>
    </source>
</evidence>
<protein>
    <submittedName>
        <fullName evidence="8">Chain length determinant protein</fullName>
    </submittedName>
</protein>
<comment type="subcellular location">
    <subcellularLocation>
        <location evidence="1">Cell membrane</location>
        <topology evidence="1">Multi-pass membrane protein</topology>
    </subcellularLocation>
</comment>
<evidence type="ECO:0000313" key="9">
    <source>
        <dbReference type="Proteomes" id="UP000032266"/>
    </source>
</evidence>
<dbReference type="EMBL" id="CP007142">
    <property type="protein sequence ID" value="AJQ92661.1"/>
    <property type="molecule type" value="Genomic_DNA"/>
</dbReference>
<evidence type="ECO:0000313" key="8">
    <source>
        <dbReference type="EMBL" id="AJQ92661.1"/>
    </source>
</evidence>
<feature type="domain" description="Polysaccharide chain length determinant N-terminal" evidence="7">
    <location>
        <begin position="21"/>
        <end position="114"/>
    </location>
</feature>
<dbReference type="KEGG" id="gsn:YC6258_00611"/>
<dbReference type="GO" id="GO:0004713">
    <property type="term" value="F:protein tyrosine kinase activity"/>
    <property type="evidence" value="ECO:0007669"/>
    <property type="project" value="TreeGrafter"/>
</dbReference>
<dbReference type="STRING" id="1445510.YC6258_00611"/>
<evidence type="ECO:0000259" key="7">
    <source>
        <dbReference type="Pfam" id="PF02706"/>
    </source>
</evidence>
<dbReference type="SUPFAM" id="SSF160355">
    <property type="entry name" value="Bacterial polysaccharide co-polymerase-like"/>
    <property type="match status" value="1"/>
</dbReference>
<dbReference type="AlphaFoldDB" id="A0A0C5VEN4"/>
<accession>A0A0C5VEN4</accession>
<feature type="transmembrane region" description="Helical" evidence="6">
    <location>
        <begin position="381"/>
        <end position="404"/>
    </location>
</feature>
<keyword evidence="2" id="KW-1003">Cell membrane</keyword>
<dbReference type="InterPro" id="IPR050445">
    <property type="entry name" value="Bact_polysacc_biosynth/exp"/>
</dbReference>
<organism evidence="8 9">
    <name type="scientific">Gynuella sunshinyii YC6258</name>
    <dbReference type="NCBI Taxonomy" id="1445510"/>
    <lineage>
        <taxon>Bacteria</taxon>
        <taxon>Pseudomonadati</taxon>
        <taxon>Pseudomonadota</taxon>
        <taxon>Gammaproteobacteria</taxon>
        <taxon>Oceanospirillales</taxon>
        <taxon>Saccharospirillaceae</taxon>
        <taxon>Gynuella</taxon>
    </lineage>
</organism>
<dbReference type="Pfam" id="PF02706">
    <property type="entry name" value="Wzz"/>
    <property type="match status" value="1"/>
</dbReference>
<dbReference type="RefSeq" id="WP_044615671.1">
    <property type="nucleotide sequence ID" value="NZ_CP007142.1"/>
</dbReference>
<dbReference type="InterPro" id="IPR003856">
    <property type="entry name" value="LPS_length_determ_N"/>
</dbReference>
<evidence type="ECO:0000256" key="2">
    <source>
        <dbReference type="ARBA" id="ARBA00022475"/>
    </source>
</evidence>
<keyword evidence="5 6" id="KW-0472">Membrane</keyword>
<evidence type="ECO:0000256" key="6">
    <source>
        <dbReference type="SAM" id="Phobius"/>
    </source>
</evidence>
<sequence>MSKEPVQYRDDNSHGYQQDDDIYIGELVRSLLQQKALIAAITLAGSVLAVVVAMSMPNIYQLRVMVSVPTGLQIAPIVQNAYFPDDALPTTQDIFRNYLRNLNSGRNLKTLFDQEKLGEKLDSTNPDGEFYRLQSDFKAEFIEPDYLNLPEDAEMPAELISVAVETPFPDQVASFLNDYIVFAEQQTLENLKSDSSGYIQQRQSEISRRIEQLVSDAARTRQVRIAQLQEALSIARTVGIKDPVSLSEAMVVSENYFPEKVDNTLAEQAYLAAQTALATASSAASTEKQITLNVNGLHTQEKGQTQKSDFLYLKGEKLLQAELDRLVQRSDDGLYIPEIARLQSEQALLNSYSLDFSGAEVKHIELKAFSPKDPVKPKRKLIMSIGVFGSFMIALFVALIVIAVQRDEKIHHH</sequence>
<evidence type="ECO:0000256" key="5">
    <source>
        <dbReference type="ARBA" id="ARBA00023136"/>
    </source>
</evidence>
<keyword evidence="9" id="KW-1185">Reference proteome</keyword>
<dbReference type="HOGENOM" id="CLU_665265_0_0_6"/>
<keyword evidence="3 6" id="KW-0812">Transmembrane</keyword>
<keyword evidence="4 6" id="KW-1133">Transmembrane helix</keyword>
<dbReference type="PANTHER" id="PTHR32309:SF13">
    <property type="entry name" value="FERRIC ENTEROBACTIN TRANSPORT PROTEIN FEPE"/>
    <property type="match status" value="1"/>
</dbReference>
<dbReference type="PANTHER" id="PTHR32309">
    <property type="entry name" value="TYROSINE-PROTEIN KINASE"/>
    <property type="match status" value="1"/>
</dbReference>
<dbReference type="OrthoDB" id="9775724at2"/>
<evidence type="ECO:0000256" key="3">
    <source>
        <dbReference type="ARBA" id="ARBA00022692"/>
    </source>
</evidence>
<dbReference type="GO" id="GO:0005886">
    <property type="term" value="C:plasma membrane"/>
    <property type="evidence" value="ECO:0007669"/>
    <property type="project" value="UniProtKB-SubCell"/>
</dbReference>
<reference evidence="8 9" key="1">
    <citation type="submission" date="2014-01" db="EMBL/GenBank/DDBJ databases">
        <title>Full genme sequencing of cellulolytic bacterium Gynuella sunshinyii YC6258T gen. nov., sp. nov.</title>
        <authorList>
            <person name="Khan H."/>
            <person name="Chung E.J."/>
            <person name="Chung Y.R."/>
        </authorList>
    </citation>
    <scope>NUCLEOTIDE SEQUENCE [LARGE SCALE GENOMIC DNA]</scope>
    <source>
        <strain evidence="8 9">YC6258</strain>
    </source>
</reference>
<proteinExistence type="predicted"/>
<gene>
    <name evidence="8" type="ORF">YC6258_00611</name>
</gene>
<evidence type="ECO:0000256" key="4">
    <source>
        <dbReference type="ARBA" id="ARBA00022989"/>
    </source>
</evidence>